<dbReference type="PANTHER" id="PTHR39175:SF1">
    <property type="entry name" value="FAMILY PROTEIN, PUTATIVE (AFU_ORTHOLOGUE AFUA_3G15060)-RELATED"/>
    <property type="match status" value="1"/>
</dbReference>
<dbReference type="InterPro" id="IPR004360">
    <property type="entry name" value="Glyas_Fos-R_dOase_dom"/>
</dbReference>
<dbReference type="Proteomes" id="UP001385809">
    <property type="component" value="Unassembled WGS sequence"/>
</dbReference>
<sequence length="119" mass="12982">MFAAIHHVQLAMPAGREEEARAFFVGALGMTEVDKPPVLAARGGAWFRGGGVELHLGVEEPFAPARKAHPGLVVDDIAEAARRVATTGQDVAWDSDFPGFRRFYAHDPFGNRLEFLQPL</sequence>
<accession>A0ABU8MK20</accession>
<organism evidence="2 3">
    <name type="scientific">Actinomycetospora aurantiaca</name>
    <dbReference type="NCBI Taxonomy" id="3129233"/>
    <lineage>
        <taxon>Bacteria</taxon>
        <taxon>Bacillati</taxon>
        <taxon>Actinomycetota</taxon>
        <taxon>Actinomycetes</taxon>
        <taxon>Pseudonocardiales</taxon>
        <taxon>Pseudonocardiaceae</taxon>
        <taxon>Actinomycetospora</taxon>
    </lineage>
</organism>
<proteinExistence type="predicted"/>
<evidence type="ECO:0000313" key="2">
    <source>
        <dbReference type="EMBL" id="MEJ2867477.1"/>
    </source>
</evidence>
<dbReference type="PROSITE" id="PS51819">
    <property type="entry name" value="VOC"/>
    <property type="match status" value="1"/>
</dbReference>
<dbReference type="RefSeq" id="WP_337694079.1">
    <property type="nucleotide sequence ID" value="NZ_JBBEGN010000002.1"/>
</dbReference>
<protein>
    <submittedName>
        <fullName evidence="2">VOC family protein</fullName>
    </submittedName>
</protein>
<comment type="caution">
    <text evidence="2">The sequence shown here is derived from an EMBL/GenBank/DDBJ whole genome shotgun (WGS) entry which is preliminary data.</text>
</comment>
<reference evidence="2 3" key="1">
    <citation type="submission" date="2024-03" db="EMBL/GenBank/DDBJ databases">
        <title>Actinomycetospora sp. OC33-EN08, a novel actinomycete isolated from wild orchid (Aerides multiflora).</title>
        <authorList>
            <person name="Suriyachadkun C."/>
        </authorList>
    </citation>
    <scope>NUCLEOTIDE SEQUENCE [LARGE SCALE GENOMIC DNA]</scope>
    <source>
        <strain evidence="2 3">OC33-EN08</strain>
    </source>
</reference>
<dbReference type="InterPro" id="IPR037523">
    <property type="entry name" value="VOC_core"/>
</dbReference>
<keyword evidence="3" id="KW-1185">Reference proteome</keyword>
<dbReference type="Pfam" id="PF00903">
    <property type="entry name" value="Glyoxalase"/>
    <property type="match status" value="1"/>
</dbReference>
<dbReference type="InterPro" id="IPR029068">
    <property type="entry name" value="Glyas_Bleomycin-R_OHBP_Dase"/>
</dbReference>
<dbReference type="Gene3D" id="3.10.180.10">
    <property type="entry name" value="2,3-Dihydroxybiphenyl 1,2-Dioxygenase, domain 1"/>
    <property type="match status" value="1"/>
</dbReference>
<dbReference type="PANTHER" id="PTHR39175">
    <property type="entry name" value="FAMILY PROTEIN, PUTATIVE (AFU_ORTHOLOGUE AFUA_3G15060)-RELATED"/>
    <property type="match status" value="1"/>
</dbReference>
<dbReference type="EMBL" id="JBBEGN010000002">
    <property type="protein sequence ID" value="MEJ2867477.1"/>
    <property type="molecule type" value="Genomic_DNA"/>
</dbReference>
<name>A0ABU8MK20_9PSEU</name>
<evidence type="ECO:0000313" key="3">
    <source>
        <dbReference type="Proteomes" id="UP001385809"/>
    </source>
</evidence>
<dbReference type="SUPFAM" id="SSF54593">
    <property type="entry name" value="Glyoxalase/Bleomycin resistance protein/Dihydroxybiphenyl dioxygenase"/>
    <property type="match status" value="1"/>
</dbReference>
<evidence type="ECO:0000259" key="1">
    <source>
        <dbReference type="PROSITE" id="PS51819"/>
    </source>
</evidence>
<feature type="domain" description="VOC" evidence="1">
    <location>
        <begin position="4"/>
        <end position="118"/>
    </location>
</feature>
<gene>
    <name evidence="2" type="ORF">WCD74_06850</name>
</gene>